<dbReference type="EMBL" id="FNVU01000014">
    <property type="protein sequence ID" value="SEG83349.1"/>
    <property type="molecule type" value="Genomic_DNA"/>
</dbReference>
<evidence type="ECO:0000313" key="2">
    <source>
        <dbReference type="Proteomes" id="UP000236754"/>
    </source>
</evidence>
<evidence type="ECO:0008006" key="3">
    <source>
        <dbReference type="Google" id="ProtNLM"/>
    </source>
</evidence>
<reference evidence="1 2" key="1">
    <citation type="submission" date="2016-10" db="EMBL/GenBank/DDBJ databases">
        <authorList>
            <person name="de Groot N.N."/>
        </authorList>
    </citation>
    <scope>NUCLEOTIDE SEQUENCE [LARGE SCALE GENOMIC DNA]</scope>
    <source>
        <strain evidence="1 2">CGMCC 4.2023</strain>
    </source>
</reference>
<evidence type="ECO:0000313" key="1">
    <source>
        <dbReference type="EMBL" id="SEG83349.1"/>
    </source>
</evidence>
<dbReference type="Proteomes" id="UP000236754">
    <property type="component" value="Unassembled WGS sequence"/>
</dbReference>
<proteinExistence type="predicted"/>
<protein>
    <recommendedName>
        <fullName evidence="3">Transcriptional regulator</fullName>
    </recommendedName>
</protein>
<dbReference type="AlphaFoldDB" id="A0A1H6DDL9"/>
<dbReference type="SUPFAM" id="SSF48452">
    <property type="entry name" value="TPR-like"/>
    <property type="match status" value="1"/>
</dbReference>
<dbReference type="RefSeq" id="WP_235032389.1">
    <property type="nucleotide sequence ID" value="NZ_FNVU01000014.1"/>
</dbReference>
<accession>A0A1H6DDL9</accession>
<gene>
    <name evidence="1" type="ORF">SAMN05216223_11454</name>
</gene>
<dbReference type="InterPro" id="IPR011990">
    <property type="entry name" value="TPR-like_helical_dom_sf"/>
</dbReference>
<organism evidence="1 2">
    <name type="scientific">Actinacidiphila yanglinensis</name>
    <dbReference type="NCBI Taxonomy" id="310779"/>
    <lineage>
        <taxon>Bacteria</taxon>
        <taxon>Bacillati</taxon>
        <taxon>Actinomycetota</taxon>
        <taxon>Actinomycetes</taxon>
        <taxon>Kitasatosporales</taxon>
        <taxon>Streptomycetaceae</taxon>
        <taxon>Actinacidiphila</taxon>
    </lineage>
</organism>
<sequence>MAARRIVTRPPNERLQALISEAGCSNVGLARRVNQDGADRGLDLRYDKTSVSRWLRGQQPRGSTPAIIAGVLGRKLGREVSVEEVGMARNREMDASEIGLAFAPTLAEAIDQATGLWHGDASRRDLHTGSRLAVSTLLAPSRDWLIAVPDREVAHIGDQPVTSDEVELIARVTRYVGDLDHRYGSEHVRPLAVHYLDTVVSRMLKGSYGGDVGPQLFAAAARLTELTGSMAADSGKPALAQRCYIQALRLSQAADDRRYGGYVLAAGMSHLAAELGYPQEVAQLARTAQEGARRNVTPALEACLYAAEARGYALLGDRQSCSLAAGRALQAMDRSVPDREPDWIAHFDRARLAGELAHCYVDLRHAALAARHAEEAIIGTPEHRVRRRAINLLLLATAQIQAGEVDEACDTATEAVGVLARVRSGLGVEYLKRVRYQLRAFAERSAVRDFEELLREGTARRNADSLTVQGG</sequence>
<name>A0A1H6DDL9_9ACTN</name>
<keyword evidence="2" id="KW-1185">Reference proteome</keyword>